<dbReference type="SUPFAM" id="SSF54768">
    <property type="entry name" value="dsRNA-binding domain-like"/>
    <property type="match status" value="1"/>
</dbReference>
<dbReference type="Proteomes" id="UP000265566">
    <property type="component" value="Chromosome 3"/>
</dbReference>
<dbReference type="InterPro" id="IPR014720">
    <property type="entry name" value="dsRBD_dom"/>
</dbReference>
<proteinExistence type="predicted"/>
<name>A0A396IU43_MEDTR</name>
<evidence type="ECO:0000313" key="3">
    <source>
        <dbReference type="Proteomes" id="UP000265566"/>
    </source>
</evidence>
<comment type="caution">
    <text evidence="2">The sequence shown here is derived from an EMBL/GenBank/DDBJ whole genome shotgun (WGS) entry which is preliminary data.</text>
</comment>
<sequence>MHPLTELTEVCQKKKLNLQFVDLWKESMNIDVFINEKFVGRGTYGSKKDIARYRAAKNALNNIESVLSGSTSTVEDALVV</sequence>
<feature type="domain" description="DRBM" evidence="1">
    <location>
        <begin position="5"/>
        <end position="62"/>
    </location>
</feature>
<accession>A0A396IU43</accession>
<protein>
    <submittedName>
        <fullName evidence="2">Putative double-stranded RNA-binding domain-containing protein</fullName>
    </submittedName>
</protein>
<dbReference type="EMBL" id="PSQE01000003">
    <property type="protein sequence ID" value="RHN68920.1"/>
    <property type="molecule type" value="Genomic_DNA"/>
</dbReference>
<dbReference type="Pfam" id="PF00035">
    <property type="entry name" value="dsrm"/>
    <property type="match status" value="1"/>
</dbReference>
<organism evidence="2 3">
    <name type="scientific">Medicago truncatula</name>
    <name type="common">Barrel medic</name>
    <name type="synonym">Medicago tribuloides</name>
    <dbReference type="NCBI Taxonomy" id="3880"/>
    <lineage>
        <taxon>Eukaryota</taxon>
        <taxon>Viridiplantae</taxon>
        <taxon>Streptophyta</taxon>
        <taxon>Embryophyta</taxon>
        <taxon>Tracheophyta</taxon>
        <taxon>Spermatophyta</taxon>
        <taxon>Magnoliopsida</taxon>
        <taxon>eudicotyledons</taxon>
        <taxon>Gunneridae</taxon>
        <taxon>Pentapetalae</taxon>
        <taxon>rosids</taxon>
        <taxon>fabids</taxon>
        <taxon>Fabales</taxon>
        <taxon>Fabaceae</taxon>
        <taxon>Papilionoideae</taxon>
        <taxon>50 kb inversion clade</taxon>
        <taxon>NPAAA clade</taxon>
        <taxon>Hologalegina</taxon>
        <taxon>IRL clade</taxon>
        <taxon>Trifolieae</taxon>
        <taxon>Medicago</taxon>
    </lineage>
</organism>
<evidence type="ECO:0000313" key="2">
    <source>
        <dbReference type="EMBL" id="RHN68920.1"/>
    </source>
</evidence>
<gene>
    <name evidence="2" type="ORF">MtrunA17_Chr3g0119191</name>
</gene>
<dbReference type="AlphaFoldDB" id="A0A396IU43"/>
<reference evidence="3" key="1">
    <citation type="journal article" date="2018" name="Nat. Plants">
        <title>Whole-genome landscape of Medicago truncatula symbiotic genes.</title>
        <authorList>
            <person name="Pecrix Y."/>
            <person name="Staton S.E."/>
            <person name="Sallet E."/>
            <person name="Lelandais-Briere C."/>
            <person name="Moreau S."/>
            <person name="Carrere S."/>
            <person name="Blein T."/>
            <person name="Jardinaud M.F."/>
            <person name="Latrasse D."/>
            <person name="Zouine M."/>
            <person name="Zahm M."/>
            <person name="Kreplak J."/>
            <person name="Mayjonade B."/>
            <person name="Satge C."/>
            <person name="Perez M."/>
            <person name="Cauet S."/>
            <person name="Marande W."/>
            <person name="Chantry-Darmon C."/>
            <person name="Lopez-Roques C."/>
            <person name="Bouchez O."/>
            <person name="Berard A."/>
            <person name="Debelle F."/>
            <person name="Munos S."/>
            <person name="Bendahmane A."/>
            <person name="Berges H."/>
            <person name="Niebel A."/>
            <person name="Buitink J."/>
            <person name="Frugier F."/>
            <person name="Benhamed M."/>
            <person name="Crespi M."/>
            <person name="Gouzy J."/>
            <person name="Gamas P."/>
        </authorList>
    </citation>
    <scope>NUCLEOTIDE SEQUENCE [LARGE SCALE GENOMIC DNA]</scope>
    <source>
        <strain evidence="3">cv. Jemalong A17</strain>
    </source>
</reference>
<dbReference type="Gene3D" id="3.30.160.20">
    <property type="match status" value="1"/>
</dbReference>
<evidence type="ECO:0000259" key="1">
    <source>
        <dbReference type="Pfam" id="PF00035"/>
    </source>
</evidence>
<dbReference type="Gramene" id="rna17341">
    <property type="protein sequence ID" value="RHN68920.1"/>
    <property type="gene ID" value="gene17341"/>
</dbReference>